<evidence type="ECO:0000313" key="1">
    <source>
        <dbReference type="EMBL" id="QOY60808.1"/>
    </source>
</evidence>
<dbReference type="AlphaFoldDB" id="A0A7S7M8Y3"/>
<evidence type="ECO:0000313" key="2">
    <source>
        <dbReference type="Proteomes" id="UP000593735"/>
    </source>
</evidence>
<reference evidence="1 2" key="1">
    <citation type="submission" date="2020-10" db="EMBL/GenBank/DDBJ databases">
        <title>Olsenella immobilis sp.nov., isolated from the mud in a fermentation cellar used for the production of Chinese strong-flavoured liquor.</title>
        <authorList>
            <person name="Lu L."/>
        </authorList>
    </citation>
    <scope>NUCLEOTIDE SEQUENCE [LARGE SCALE GENOMIC DNA]</scope>
    <source>
        <strain evidence="1 2">LZLJ-2</strain>
    </source>
</reference>
<dbReference type="RefSeq" id="WP_194371585.1">
    <property type="nucleotide sequence ID" value="NZ_CP063767.1"/>
</dbReference>
<accession>A0A7S7M8Y3</accession>
<dbReference type="SUPFAM" id="SSF51445">
    <property type="entry name" value="(Trans)glycosidases"/>
    <property type="match status" value="1"/>
</dbReference>
<gene>
    <name evidence="1" type="ORF">INP52_00895</name>
</gene>
<dbReference type="EMBL" id="CP063767">
    <property type="protein sequence ID" value="QOY60808.1"/>
    <property type="molecule type" value="Genomic_DNA"/>
</dbReference>
<dbReference type="InterPro" id="IPR017853">
    <property type="entry name" value="GH"/>
</dbReference>
<dbReference type="KEGG" id="tio:INP52_00895"/>
<dbReference type="Gene3D" id="3.20.20.80">
    <property type="entry name" value="Glycosidases"/>
    <property type="match status" value="1"/>
</dbReference>
<protein>
    <submittedName>
        <fullName evidence="1">Uncharacterized protein</fullName>
    </submittedName>
</protein>
<name>A0A7S7M8Y3_9ACTN</name>
<organism evidence="1 2">
    <name type="scientific">Thermophilibacter immobilis</name>
    <dbReference type="NCBI Taxonomy" id="2779519"/>
    <lineage>
        <taxon>Bacteria</taxon>
        <taxon>Bacillati</taxon>
        <taxon>Actinomycetota</taxon>
        <taxon>Coriobacteriia</taxon>
        <taxon>Coriobacteriales</taxon>
        <taxon>Atopobiaceae</taxon>
        <taxon>Thermophilibacter</taxon>
    </lineage>
</organism>
<dbReference type="Proteomes" id="UP000593735">
    <property type="component" value="Chromosome"/>
</dbReference>
<proteinExistence type="predicted"/>
<keyword evidence="2" id="KW-1185">Reference proteome</keyword>
<sequence>MLDIRRVLASRPCKPDGAVPRPLLTPWGEKIEAGEGRPAPHPHPQFARASSCPLNGWWYYHCDHLGMLVMQDMVSGGGPLDAWQTSYKPTLFRCSWSRLEDHTLRGMRALASDDARYCAEWTQTCQGTVLHLHNHPCIVA</sequence>